<dbReference type="InterPro" id="IPR001387">
    <property type="entry name" value="Cro/C1-type_HTH"/>
</dbReference>
<protein>
    <submittedName>
        <fullName evidence="2">Helix-turn-helix domain-containing protein</fullName>
    </submittedName>
</protein>
<evidence type="ECO:0000313" key="2">
    <source>
        <dbReference type="EMBL" id="MBU9837387.1"/>
    </source>
</evidence>
<organism evidence="2 3">
    <name type="scientific">Rahnella perminowiae</name>
    <dbReference type="NCBI Taxonomy" id="2816244"/>
    <lineage>
        <taxon>Bacteria</taxon>
        <taxon>Pseudomonadati</taxon>
        <taxon>Pseudomonadota</taxon>
        <taxon>Gammaproteobacteria</taxon>
        <taxon>Enterobacterales</taxon>
        <taxon>Yersiniaceae</taxon>
        <taxon>Rahnella</taxon>
    </lineage>
</organism>
<dbReference type="PROSITE" id="PS50943">
    <property type="entry name" value="HTH_CROC1"/>
    <property type="match status" value="1"/>
</dbReference>
<sequence length="92" mass="9833">MPSSPSRVSAIISGVSSPSSAKELAEKLGVSKSYLSQMASGASPVPPSRCLVIEGVTRGVVTRADLRPKDWENIWPDFNPENNKLTHQVGEV</sequence>
<reference evidence="2 3" key="1">
    <citation type="submission" date="2021-03" db="EMBL/GenBank/DDBJ databases">
        <title>Five novel Rahnella species.</title>
        <authorList>
            <person name="Brady C."/>
            <person name="Asselin J."/>
            <person name="Beer S."/>
            <person name="Bruberg M.B."/>
            <person name="Crampton B."/>
            <person name="Venter S."/>
            <person name="Arnold D."/>
            <person name="Denman S."/>
        </authorList>
    </citation>
    <scope>NUCLEOTIDE SEQUENCE [LARGE SCALE GENOMIC DNA]</scope>
    <source>
        <strain evidence="2 3">L72c</strain>
    </source>
</reference>
<feature type="domain" description="HTH cro/C1-type" evidence="1">
    <location>
        <begin position="4"/>
        <end position="35"/>
    </location>
</feature>
<comment type="caution">
    <text evidence="2">The sequence shown here is derived from an EMBL/GenBank/DDBJ whole genome shotgun (WGS) entry which is preliminary data.</text>
</comment>
<keyword evidence="3" id="KW-1185">Reference proteome</keyword>
<name>A0ABS6L6C1_9GAMM</name>
<dbReference type="RefSeq" id="WP_217139217.1">
    <property type="nucleotide sequence ID" value="NZ_JAFMOU010000072.1"/>
</dbReference>
<evidence type="ECO:0000259" key="1">
    <source>
        <dbReference type="PROSITE" id="PS50943"/>
    </source>
</evidence>
<dbReference type="InterPro" id="IPR031856">
    <property type="entry name" value="YdaS_toxin-like"/>
</dbReference>
<evidence type="ECO:0000313" key="3">
    <source>
        <dbReference type="Proteomes" id="UP000699865"/>
    </source>
</evidence>
<dbReference type="Proteomes" id="UP000699865">
    <property type="component" value="Unassembled WGS sequence"/>
</dbReference>
<accession>A0ABS6L6C1</accession>
<dbReference type="EMBL" id="JAFMOU010000072">
    <property type="protein sequence ID" value="MBU9837387.1"/>
    <property type="molecule type" value="Genomic_DNA"/>
</dbReference>
<dbReference type="Pfam" id="PF15943">
    <property type="entry name" value="YdaS_toxin"/>
    <property type="match status" value="1"/>
</dbReference>
<gene>
    <name evidence="2" type="ORF">J1786_21560</name>
</gene>
<proteinExistence type="predicted"/>
<dbReference type="CDD" id="cd00093">
    <property type="entry name" value="HTH_XRE"/>
    <property type="match status" value="1"/>
</dbReference>